<dbReference type="InterPro" id="IPR011051">
    <property type="entry name" value="RmlC_Cupin_sf"/>
</dbReference>
<proteinExistence type="predicted"/>
<sequence length="141" mass="16325">MTKKDIIVTPLKEIETPGGNVLHAIKSVEATFKGLGEVYFSWIEFNFIKAWKRHNRMFMNLVVPVGNVKFVFFNESTNEFRVETIGEKNYCRISVPPGIWFGFQGIDSPKSLVVNISDILHEPTESDRLDLKSINYYWESF</sequence>
<dbReference type="OrthoDB" id="9800680at2"/>
<evidence type="ECO:0000313" key="1">
    <source>
        <dbReference type="EMBL" id="GBF41350.1"/>
    </source>
</evidence>
<reference evidence="2" key="1">
    <citation type="journal article" date="2019" name="Microbiol. Immunol.">
        <title>Molecular and phenotypic characterization of Leptospira johnsonii sp. nov., Leptospira ellinghausenii sp. nov. and Leptospira ryugenii sp. nov. isolated from soil and water in Japan.</title>
        <authorList>
            <person name="Masuzawa T."/>
            <person name="Saito M."/>
            <person name="Nakao R."/>
            <person name="Nikaido Y."/>
            <person name="Matsumoto M."/>
            <person name="Ogawa M."/>
            <person name="Yokoyama M."/>
            <person name="Hidaka Y."/>
            <person name="Tomita J."/>
            <person name="Sakakibara K."/>
            <person name="Suzuki K."/>
            <person name="Yasuda S."/>
            <person name="Sato H."/>
            <person name="Yamaguchi M."/>
            <person name="Yoshida S.I."/>
            <person name="Koizumi N."/>
            <person name="Kawamura Y."/>
        </authorList>
    </citation>
    <scope>NUCLEOTIDE SEQUENCE [LARGE SCALE GENOMIC DNA]</scope>
    <source>
        <strain evidence="2">E18</strain>
    </source>
</reference>
<dbReference type="Gene3D" id="2.60.120.10">
    <property type="entry name" value="Jelly Rolls"/>
    <property type="match status" value="1"/>
</dbReference>
<dbReference type="InterPro" id="IPR014710">
    <property type="entry name" value="RmlC-like_jellyroll"/>
</dbReference>
<name>A0A2P2D9N1_9LEPT</name>
<organism evidence="1 2">
    <name type="scientific">Leptospira ellinghausenii</name>
    <dbReference type="NCBI Taxonomy" id="1917822"/>
    <lineage>
        <taxon>Bacteria</taxon>
        <taxon>Pseudomonadati</taxon>
        <taxon>Spirochaetota</taxon>
        <taxon>Spirochaetia</taxon>
        <taxon>Leptospirales</taxon>
        <taxon>Leptospiraceae</taxon>
        <taxon>Leptospira</taxon>
    </lineage>
</organism>
<gene>
    <name evidence="1" type="ORF">LPTSP2_06220</name>
</gene>
<evidence type="ECO:0000313" key="2">
    <source>
        <dbReference type="Proteomes" id="UP000245206"/>
    </source>
</evidence>
<protein>
    <submittedName>
        <fullName evidence="1">Putative dTDP-4-dehydrorhamnose 3,5-epimerase</fullName>
    </submittedName>
</protein>
<keyword evidence="2" id="KW-1185">Reference proteome</keyword>
<dbReference type="EMBL" id="BFAZ01000003">
    <property type="protein sequence ID" value="GBF41350.1"/>
    <property type="molecule type" value="Genomic_DNA"/>
</dbReference>
<dbReference type="Proteomes" id="UP000245206">
    <property type="component" value="Unassembled WGS sequence"/>
</dbReference>
<dbReference type="AlphaFoldDB" id="A0A2P2D9N1"/>
<comment type="caution">
    <text evidence="1">The sequence shown here is derived from an EMBL/GenBank/DDBJ whole genome shotgun (WGS) entry which is preliminary data.</text>
</comment>
<accession>A0A2P2D9N1</accession>
<dbReference type="RefSeq" id="WP_108958569.1">
    <property type="nucleotide sequence ID" value="NZ_BFAZ01000003.1"/>
</dbReference>
<dbReference type="SUPFAM" id="SSF51182">
    <property type="entry name" value="RmlC-like cupins"/>
    <property type="match status" value="1"/>
</dbReference>